<evidence type="ECO:0008006" key="4">
    <source>
        <dbReference type="Google" id="ProtNLM"/>
    </source>
</evidence>
<reference evidence="2" key="1">
    <citation type="submission" date="2019-12" db="EMBL/GenBank/DDBJ databases">
        <title>Genome sequencing and annotation of Brassica cretica.</title>
        <authorList>
            <person name="Studholme D.J."/>
            <person name="Sarris P."/>
        </authorList>
    </citation>
    <scope>NUCLEOTIDE SEQUENCE</scope>
    <source>
        <strain evidence="2">PFS-109/04</strain>
        <tissue evidence="2">Leaf</tissue>
    </source>
</reference>
<proteinExistence type="predicted"/>
<comment type="caution">
    <text evidence="2">The sequence shown here is derived from an EMBL/GenBank/DDBJ whole genome shotgun (WGS) entry which is preliminary data.</text>
</comment>
<gene>
    <name evidence="2" type="ORF">F2Q69_00029744</name>
</gene>
<feature type="region of interest" description="Disordered" evidence="1">
    <location>
        <begin position="373"/>
        <end position="421"/>
    </location>
</feature>
<sequence>MANAAIFLSDLKTGRCSSTIQVRLLRFWEGELMGVDMLLPDSQSTMMPATVNVNRLAIHMPNLKAGSLYSLAGFDVTRCNQNYRLSDSSMMIRFGDSTCFDEITEPAIPIGVESFQFHNHSELLGLANTSFQIAAVNSTVTDPPHDKNRLMATIKMDNDSQPVKLHNQLESMGGDPRVLVATSINPKIVGGNHRRGDFYRLVAQDTGLPPAAPLLKGYTKEIDFICTEKVTGIKLDKGWCYVSCSNSTKKLQRTVSAFTCLDCNNTNAVGVLKTDVCIGWRCPISIADETAEGLFVCFDGVMTKLHNMRRAYEAGHLLAGDGVNPEDTQAPPFVADMEGKTYKFNVNVSAYNLTANHQTFTISRILSEGDRMPLPQFVDNGGDDDNGDDSSGAISVRAKVETGGSSQVQGSSGIKKKAHKA</sequence>
<dbReference type="AlphaFoldDB" id="A0A8S9S348"/>
<accession>A0A8S9S348</accession>
<dbReference type="PANTHER" id="PTHR47165">
    <property type="entry name" value="OS03G0429900 PROTEIN"/>
    <property type="match status" value="1"/>
</dbReference>
<dbReference type="PANTHER" id="PTHR47165:SF4">
    <property type="entry name" value="OS03G0429900 PROTEIN"/>
    <property type="match status" value="1"/>
</dbReference>
<evidence type="ECO:0000313" key="2">
    <source>
        <dbReference type="EMBL" id="KAF3588041.1"/>
    </source>
</evidence>
<protein>
    <recommendedName>
        <fullName evidence="4">Replication factor A C-terminal domain-containing protein</fullName>
    </recommendedName>
</protein>
<dbReference type="EMBL" id="QGKX02000088">
    <property type="protein sequence ID" value="KAF3588041.1"/>
    <property type="molecule type" value="Genomic_DNA"/>
</dbReference>
<evidence type="ECO:0000256" key="1">
    <source>
        <dbReference type="SAM" id="MobiDB-lite"/>
    </source>
</evidence>
<dbReference type="InterPro" id="IPR012340">
    <property type="entry name" value="NA-bd_OB-fold"/>
</dbReference>
<dbReference type="CDD" id="cd04480">
    <property type="entry name" value="RPA1_DBD_A_like"/>
    <property type="match status" value="1"/>
</dbReference>
<name>A0A8S9S348_BRACR</name>
<evidence type="ECO:0000313" key="3">
    <source>
        <dbReference type="Proteomes" id="UP000712600"/>
    </source>
</evidence>
<dbReference type="Proteomes" id="UP000712600">
    <property type="component" value="Unassembled WGS sequence"/>
</dbReference>
<organism evidence="2 3">
    <name type="scientific">Brassica cretica</name>
    <name type="common">Mustard</name>
    <dbReference type="NCBI Taxonomy" id="69181"/>
    <lineage>
        <taxon>Eukaryota</taxon>
        <taxon>Viridiplantae</taxon>
        <taxon>Streptophyta</taxon>
        <taxon>Embryophyta</taxon>
        <taxon>Tracheophyta</taxon>
        <taxon>Spermatophyta</taxon>
        <taxon>Magnoliopsida</taxon>
        <taxon>eudicotyledons</taxon>
        <taxon>Gunneridae</taxon>
        <taxon>Pentapetalae</taxon>
        <taxon>rosids</taxon>
        <taxon>malvids</taxon>
        <taxon>Brassicales</taxon>
        <taxon>Brassicaceae</taxon>
        <taxon>Brassiceae</taxon>
        <taxon>Brassica</taxon>
    </lineage>
</organism>
<dbReference type="Gene3D" id="2.40.50.140">
    <property type="entry name" value="Nucleic acid-binding proteins"/>
    <property type="match status" value="1"/>
</dbReference>
<feature type="compositionally biased region" description="Low complexity" evidence="1">
    <location>
        <begin position="403"/>
        <end position="413"/>
    </location>
</feature>
<dbReference type="SUPFAM" id="SSF50249">
    <property type="entry name" value="Nucleic acid-binding proteins"/>
    <property type="match status" value="1"/>
</dbReference>